<keyword evidence="5 9" id="KW-0479">Metal-binding</keyword>
<keyword evidence="6 9" id="KW-0560">Oxidoreductase</keyword>
<evidence type="ECO:0000256" key="10">
    <source>
        <dbReference type="SAM" id="SignalP"/>
    </source>
</evidence>
<evidence type="ECO:0000256" key="4">
    <source>
        <dbReference type="ARBA" id="ARBA00022617"/>
    </source>
</evidence>
<evidence type="ECO:0000256" key="6">
    <source>
        <dbReference type="ARBA" id="ARBA00023002"/>
    </source>
</evidence>
<dbReference type="GeneID" id="72000702"/>
<organism evidence="11 12">
    <name type="scientific">Rhodofomes roseus</name>
    <dbReference type="NCBI Taxonomy" id="34475"/>
    <lineage>
        <taxon>Eukaryota</taxon>
        <taxon>Fungi</taxon>
        <taxon>Dikarya</taxon>
        <taxon>Basidiomycota</taxon>
        <taxon>Agaricomycotina</taxon>
        <taxon>Agaricomycetes</taxon>
        <taxon>Polyporales</taxon>
        <taxon>Rhodofomes</taxon>
    </lineage>
</organism>
<dbReference type="PRINTS" id="PR00463">
    <property type="entry name" value="EP450I"/>
</dbReference>
<evidence type="ECO:0000256" key="8">
    <source>
        <dbReference type="ARBA" id="ARBA00023033"/>
    </source>
</evidence>
<keyword evidence="7 9" id="KW-0408">Iron</keyword>
<feature type="signal peptide" evidence="10">
    <location>
        <begin position="1"/>
        <end position="21"/>
    </location>
</feature>
<feature type="chain" id="PRO_5045162850" evidence="10">
    <location>
        <begin position="22"/>
        <end position="529"/>
    </location>
</feature>
<protein>
    <submittedName>
        <fullName evidence="11">Cytochrome P450</fullName>
    </submittedName>
</protein>
<evidence type="ECO:0000256" key="9">
    <source>
        <dbReference type="RuleBase" id="RU000461"/>
    </source>
</evidence>
<evidence type="ECO:0000313" key="12">
    <source>
        <dbReference type="Proteomes" id="UP000814176"/>
    </source>
</evidence>
<dbReference type="PANTHER" id="PTHR24305">
    <property type="entry name" value="CYTOCHROME P450"/>
    <property type="match status" value="1"/>
</dbReference>
<dbReference type="PRINTS" id="PR00385">
    <property type="entry name" value="P450"/>
</dbReference>
<dbReference type="Proteomes" id="UP000814176">
    <property type="component" value="Unassembled WGS sequence"/>
</dbReference>
<dbReference type="PANTHER" id="PTHR24305:SF166">
    <property type="entry name" value="CYTOCHROME P450 12A4, MITOCHONDRIAL-RELATED"/>
    <property type="match status" value="1"/>
</dbReference>
<evidence type="ECO:0000256" key="7">
    <source>
        <dbReference type="ARBA" id="ARBA00023004"/>
    </source>
</evidence>
<dbReference type="SUPFAM" id="SSF48264">
    <property type="entry name" value="Cytochrome P450"/>
    <property type="match status" value="1"/>
</dbReference>
<dbReference type="InterPro" id="IPR002401">
    <property type="entry name" value="Cyt_P450_E_grp-I"/>
</dbReference>
<keyword evidence="8 9" id="KW-0503">Monooxygenase</keyword>
<comment type="similarity">
    <text evidence="3 9">Belongs to the cytochrome P450 family.</text>
</comment>
<accession>A0ABQ8KWU9</accession>
<reference evidence="11 12" key="1">
    <citation type="journal article" date="2021" name="Environ. Microbiol.">
        <title>Gene family expansions and transcriptome signatures uncover fungal adaptations to wood decay.</title>
        <authorList>
            <person name="Hage H."/>
            <person name="Miyauchi S."/>
            <person name="Viragh M."/>
            <person name="Drula E."/>
            <person name="Min B."/>
            <person name="Chaduli D."/>
            <person name="Navarro D."/>
            <person name="Favel A."/>
            <person name="Norest M."/>
            <person name="Lesage-Meessen L."/>
            <person name="Balint B."/>
            <person name="Merenyi Z."/>
            <person name="de Eugenio L."/>
            <person name="Morin E."/>
            <person name="Martinez A.T."/>
            <person name="Baldrian P."/>
            <person name="Stursova M."/>
            <person name="Martinez M.J."/>
            <person name="Novotny C."/>
            <person name="Magnuson J.K."/>
            <person name="Spatafora J.W."/>
            <person name="Maurice S."/>
            <person name="Pangilinan J."/>
            <person name="Andreopoulos W."/>
            <person name="LaButti K."/>
            <person name="Hundley H."/>
            <person name="Na H."/>
            <person name="Kuo A."/>
            <person name="Barry K."/>
            <person name="Lipzen A."/>
            <person name="Henrissat B."/>
            <person name="Riley R."/>
            <person name="Ahrendt S."/>
            <person name="Nagy L.G."/>
            <person name="Grigoriev I.V."/>
            <person name="Martin F."/>
            <person name="Rosso M.N."/>
        </authorList>
    </citation>
    <scope>NUCLEOTIDE SEQUENCE [LARGE SCALE GENOMIC DNA]</scope>
    <source>
        <strain evidence="11 12">CIRM-BRFM 1785</strain>
    </source>
</reference>
<name>A0ABQ8KWU9_9APHY</name>
<comment type="caution">
    <text evidence="11">The sequence shown here is derived from an EMBL/GenBank/DDBJ whole genome shotgun (WGS) entry which is preliminary data.</text>
</comment>
<dbReference type="InterPro" id="IPR017972">
    <property type="entry name" value="Cyt_P450_CS"/>
</dbReference>
<comment type="cofactor">
    <cofactor evidence="1">
        <name>heme</name>
        <dbReference type="ChEBI" id="CHEBI:30413"/>
    </cofactor>
</comment>
<dbReference type="RefSeq" id="XP_047784344.1">
    <property type="nucleotide sequence ID" value="XM_047919970.1"/>
</dbReference>
<evidence type="ECO:0000256" key="2">
    <source>
        <dbReference type="ARBA" id="ARBA00005179"/>
    </source>
</evidence>
<evidence type="ECO:0000256" key="1">
    <source>
        <dbReference type="ARBA" id="ARBA00001971"/>
    </source>
</evidence>
<keyword evidence="10" id="KW-0732">Signal</keyword>
<comment type="pathway">
    <text evidence="2">Secondary metabolite biosynthesis.</text>
</comment>
<dbReference type="InterPro" id="IPR001128">
    <property type="entry name" value="Cyt_P450"/>
</dbReference>
<evidence type="ECO:0000256" key="3">
    <source>
        <dbReference type="ARBA" id="ARBA00010617"/>
    </source>
</evidence>
<gene>
    <name evidence="11" type="ORF">C8Q71DRAFT_697436</name>
</gene>
<keyword evidence="4 9" id="KW-0349">Heme</keyword>
<evidence type="ECO:0000256" key="5">
    <source>
        <dbReference type="ARBA" id="ARBA00022723"/>
    </source>
</evidence>
<dbReference type="InterPro" id="IPR036396">
    <property type="entry name" value="Cyt_P450_sf"/>
</dbReference>
<dbReference type="InterPro" id="IPR050121">
    <property type="entry name" value="Cytochrome_P450_monoxygenase"/>
</dbReference>
<evidence type="ECO:0000313" key="11">
    <source>
        <dbReference type="EMBL" id="KAH9843534.1"/>
    </source>
</evidence>
<proteinExistence type="inferred from homology"/>
<dbReference type="Gene3D" id="1.10.630.10">
    <property type="entry name" value="Cytochrome P450"/>
    <property type="match status" value="1"/>
</dbReference>
<dbReference type="EMBL" id="JADCUA010000001">
    <property type="protein sequence ID" value="KAH9843534.1"/>
    <property type="molecule type" value="Genomic_DNA"/>
</dbReference>
<dbReference type="CDD" id="cd11069">
    <property type="entry name" value="CYP_FUM15-like"/>
    <property type="match status" value="1"/>
</dbReference>
<keyword evidence="12" id="KW-1185">Reference proteome</keyword>
<dbReference type="Pfam" id="PF00067">
    <property type="entry name" value="p450"/>
    <property type="match status" value="1"/>
</dbReference>
<sequence>MAVLRALCGVLALWVLLKVFEERRRRARTTTLAGPPNPSLFFGTSKVVSDLVDAGELYEEWSEKYGPVYRVPAVLGTSKVVLCDPKAVLHFFSRETTGYVYTAFWKHATENISGRGVLWAEGDIHKRHRKALSPAFSNAAIRRLTSVFYDSAYKLKTAWDGIIDAESGDKAVIDVERWYVSSLLDTIGIAGFSHDFGTLLGKPSAVANTFNDFANLKPSLLGGAMQFVVGMVFPWVTKLPTDFRKLIDRLNEGMGEIAEELLENSRKESEGKIKTEDKSIIGLLIKAEKTDSELHMSEDEVLSQMKVLILAGYETTSISLSWCLLELCKKPEVQQKLREELLEFGNEDPTWDQLTHELPYLDAVVHETLRLHPPLPETERVAAEDDIMPLAFPMTTPTGTVVDRIAITKGEVVLVPAHMMNRSIDYWGPDAKAFKPERWINEGGIPQRAQGISGHRHMLTFSDGARFCPGRHFALAEFKVVLAVLIRNYAFEFRDGPETKTEIKRGILPRPGIAGEEGITLPLWVRRLT</sequence>
<dbReference type="PROSITE" id="PS00086">
    <property type="entry name" value="CYTOCHROME_P450"/>
    <property type="match status" value="1"/>
</dbReference>